<comment type="similarity">
    <text evidence="3">Belongs to the acetyltransferase family. RimJ subfamily.</text>
</comment>
<proteinExistence type="inferred from homology"/>
<accession>A0A0A1MUG0</accession>
<dbReference type="InterPro" id="IPR051531">
    <property type="entry name" value="N-acetyltransferase"/>
</dbReference>
<dbReference type="OrthoDB" id="9801656at2"/>
<dbReference type="Proteomes" id="UP000040453">
    <property type="component" value="Unassembled WGS sequence"/>
</dbReference>
<dbReference type="SUPFAM" id="SSF55729">
    <property type="entry name" value="Acyl-CoA N-acyltransferases (Nat)"/>
    <property type="match status" value="1"/>
</dbReference>
<dbReference type="PANTHER" id="PTHR43792">
    <property type="entry name" value="GNAT FAMILY, PUTATIVE (AFU_ORTHOLOGUE AFUA_3G00765)-RELATED-RELATED"/>
    <property type="match status" value="1"/>
</dbReference>
<keyword evidence="6" id="KW-1185">Reference proteome</keyword>
<evidence type="ECO:0000256" key="3">
    <source>
        <dbReference type="ARBA" id="ARBA00038502"/>
    </source>
</evidence>
<evidence type="ECO:0000313" key="5">
    <source>
        <dbReference type="EMBL" id="CEI82561.1"/>
    </source>
</evidence>
<dbReference type="Pfam" id="PF13302">
    <property type="entry name" value="Acetyltransf_3"/>
    <property type="match status" value="1"/>
</dbReference>
<sequence length="167" mass="19278">MIHIAPLQIEDEDKLYTFELHNRKYFEKFVPSRGEAFYQKDYFHDRLRELLKEQADSKSYFFLIKDADGEILGRVNLTDICPSQKIGFLGYRVGEAHTGKGIAGKAVELLKVEAEKTLRLKGIKAQTTAENIASQKVLEKKGFEEINREDTAYEGKPLTFVYYQLSF</sequence>
<gene>
    <name evidence="5" type="ORF">BN997_02438</name>
</gene>
<dbReference type="PROSITE" id="PS51186">
    <property type="entry name" value="GNAT"/>
    <property type="match status" value="1"/>
</dbReference>
<evidence type="ECO:0000256" key="1">
    <source>
        <dbReference type="ARBA" id="ARBA00022679"/>
    </source>
</evidence>
<keyword evidence="1 5" id="KW-0808">Transferase</keyword>
<protein>
    <submittedName>
        <fullName evidence="5">Ribosomal-protein-S5-alanine N-acetyltransferase</fullName>
    </submittedName>
</protein>
<keyword evidence="2" id="KW-0012">Acyltransferase</keyword>
<reference evidence="5 6" key="1">
    <citation type="submission" date="2014-11" db="EMBL/GenBank/DDBJ databases">
        <authorList>
            <person name="Urmite Genomes Urmite Genomes"/>
        </authorList>
    </citation>
    <scope>NUCLEOTIDE SEQUENCE [LARGE SCALE GENOMIC DNA]</scope>
    <source>
        <strain evidence="5 6">Oc5</strain>
    </source>
</reference>
<dbReference type="GO" id="GO:0005737">
    <property type="term" value="C:cytoplasm"/>
    <property type="evidence" value="ECO:0007669"/>
    <property type="project" value="TreeGrafter"/>
</dbReference>
<dbReference type="GO" id="GO:0008999">
    <property type="term" value="F:protein-N-terminal-alanine acetyltransferase activity"/>
    <property type="evidence" value="ECO:0007669"/>
    <property type="project" value="TreeGrafter"/>
</dbReference>
<dbReference type="PANTHER" id="PTHR43792:SF8">
    <property type="entry name" value="[RIBOSOMAL PROTEIN US5]-ALANINE N-ACETYLTRANSFERASE"/>
    <property type="match status" value="1"/>
</dbReference>
<evidence type="ECO:0000256" key="2">
    <source>
        <dbReference type="ARBA" id="ARBA00023315"/>
    </source>
</evidence>
<dbReference type="RefSeq" id="WP_042532480.1">
    <property type="nucleotide sequence ID" value="NZ_CAXOIH010000005.1"/>
</dbReference>
<organism evidence="5 6">
    <name type="scientific">Oceanobacillus oncorhynchi</name>
    <dbReference type="NCBI Taxonomy" id="545501"/>
    <lineage>
        <taxon>Bacteria</taxon>
        <taxon>Bacillati</taxon>
        <taxon>Bacillota</taxon>
        <taxon>Bacilli</taxon>
        <taxon>Bacillales</taxon>
        <taxon>Bacillaceae</taxon>
        <taxon>Oceanobacillus</taxon>
    </lineage>
</organism>
<evidence type="ECO:0000313" key="6">
    <source>
        <dbReference type="Proteomes" id="UP000040453"/>
    </source>
</evidence>
<name>A0A0A1MUG0_9BACI</name>
<dbReference type="AlphaFoldDB" id="A0A0A1MUG0"/>
<dbReference type="EMBL" id="CDGG01000001">
    <property type="protein sequence ID" value="CEI82561.1"/>
    <property type="molecule type" value="Genomic_DNA"/>
</dbReference>
<feature type="domain" description="N-acetyltransferase" evidence="4">
    <location>
        <begin position="16"/>
        <end position="167"/>
    </location>
</feature>
<dbReference type="STRING" id="545501.BN997_02438"/>
<dbReference type="InterPro" id="IPR000182">
    <property type="entry name" value="GNAT_dom"/>
</dbReference>
<evidence type="ECO:0000259" key="4">
    <source>
        <dbReference type="PROSITE" id="PS51186"/>
    </source>
</evidence>
<dbReference type="Gene3D" id="3.40.630.30">
    <property type="match status" value="1"/>
</dbReference>
<dbReference type="InterPro" id="IPR016181">
    <property type="entry name" value="Acyl_CoA_acyltransferase"/>
</dbReference>